<gene>
    <name evidence="2" type="ORF">GCM10010151_67230</name>
</gene>
<proteinExistence type="predicted"/>
<name>A0ABN0XMN5_9ACTN</name>
<protein>
    <submittedName>
        <fullName evidence="2">Uncharacterized protein</fullName>
    </submittedName>
</protein>
<keyword evidence="3" id="KW-1185">Reference proteome</keyword>
<reference evidence="2 3" key="1">
    <citation type="journal article" date="2019" name="Int. J. Syst. Evol. Microbiol.">
        <title>The Global Catalogue of Microorganisms (GCM) 10K type strain sequencing project: providing services to taxonomists for standard genome sequencing and annotation.</title>
        <authorList>
            <consortium name="The Broad Institute Genomics Platform"/>
            <consortium name="The Broad Institute Genome Sequencing Center for Infectious Disease"/>
            <person name="Wu L."/>
            <person name="Ma J."/>
        </authorList>
    </citation>
    <scope>NUCLEOTIDE SEQUENCE [LARGE SCALE GENOMIC DNA]</scope>
    <source>
        <strain evidence="2 3">JCM 3146</strain>
    </source>
</reference>
<evidence type="ECO:0000313" key="2">
    <source>
        <dbReference type="EMBL" id="GAA0367865.1"/>
    </source>
</evidence>
<evidence type="ECO:0000313" key="3">
    <source>
        <dbReference type="Proteomes" id="UP001501822"/>
    </source>
</evidence>
<comment type="caution">
    <text evidence="2">The sequence shown here is derived from an EMBL/GenBank/DDBJ whole genome shotgun (WGS) entry which is preliminary data.</text>
</comment>
<organism evidence="2 3">
    <name type="scientific">Actinoallomurus spadix</name>
    <dbReference type="NCBI Taxonomy" id="79912"/>
    <lineage>
        <taxon>Bacteria</taxon>
        <taxon>Bacillati</taxon>
        <taxon>Actinomycetota</taxon>
        <taxon>Actinomycetes</taxon>
        <taxon>Streptosporangiales</taxon>
        <taxon>Thermomonosporaceae</taxon>
        <taxon>Actinoallomurus</taxon>
    </lineage>
</organism>
<evidence type="ECO:0000256" key="1">
    <source>
        <dbReference type="SAM" id="MobiDB-lite"/>
    </source>
</evidence>
<dbReference type="RefSeq" id="WP_343886812.1">
    <property type="nucleotide sequence ID" value="NZ_BAAABM010000066.1"/>
</dbReference>
<feature type="region of interest" description="Disordered" evidence="1">
    <location>
        <begin position="243"/>
        <end position="265"/>
    </location>
</feature>
<sequence>MACPKERGDDAEERLPGLMELTYSTVGGIVGATATGYLTRQHERRQLRAGVMQRLQTIAAITAGVRDIEIGWAPVRRAAGGRSHLTSGLGLRATLEGGADAEDALHEAFAGYEVAALAAGVPRRVMDFAAGSHERAFECEVIRIIDRRVGGVLGESVDVLMRAAEEYQRAATGLLLHALWRPWRARLRLRARIRVLRTEVAALHDLQEAARTRLVETETITLLFARLDPEQRRWETWKIPPAAGTAAPYASGTEPYAQAPPTADD</sequence>
<accession>A0ABN0XMN5</accession>
<dbReference type="Proteomes" id="UP001501822">
    <property type="component" value="Unassembled WGS sequence"/>
</dbReference>
<dbReference type="EMBL" id="BAAABM010000066">
    <property type="protein sequence ID" value="GAA0367865.1"/>
    <property type="molecule type" value="Genomic_DNA"/>
</dbReference>